<gene>
    <name evidence="1" type="ORF">KUDE01_010541</name>
</gene>
<comment type="caution">
    <text evidence="1">The sequence shown here is derived from an EMBL/GenBank/DDBJ whole genome shotgun (WGS) entry which is preliminary data.</text>
</comment>
<sequence length="52" mass="5345">GGRKRGENRGNKLVLLLTVHQVPGAIILPAEGLDAEAAVFVVGLPCPLGDGR</sequence>
<dbReference type="Proteomes" id="UP001228049">
    <property type="component" value="Unassembled WGS sequence"/>
</dbReference>
<protein>
    <submittedName>
        <fullName evidence="1">Glutamate racemase</fullName>
    </submittedName>
</protein>
<proteinExistence type="predicted"/>
<dbReference type="AlphaFoldDB" id="A0AAD9C001"/>
<feature type="non-terminal residue" evidence="1">
    <location>
        <position position="52"/>
    </location>
</feature>
<organism evidence="1 2">
    <name type="scientific">Dissostichus eleginoides</name>
    <name type="common">Patagonian toothfish</name>
    <name type="synonym">Dissostichus amissus</name>
    <dbReference type="NCBI Taxonomy" id="100907"/>
    <lineage>
        <taxon>Eukaryota</taxon>
        <taxon>Metazoa</taxon>
        <taxon>Chordata</taxon>
        <taxon>Craniata</taxon>
        <taxon>Vertebrata</taxon>
        <taxon>Euteleostomi</taxon>
        <taxon>Actinopterygii</taxon>
        <taxon>Neopterygii</taxon>
        <taxon>Teleostei</taxon>
        <taxon>Neoteleostei</taxon>
        <taxon>Acanthomorphata</taxon>
        <taxon>Eupercaria</taxon>
        <taxon>Perciformes</taxon>
        <taxon>Notothenioidei</taxon>
        <taxon>Nototheniidae</taxon>
        <taxon>Dissostichus</taxon>
    </lineage>
</organism>
<reference evidence="1" key="1">
    <citation type="submission" date="2023-04" db="EMBL/GenBank/DDBJ databases">
        <title>Chromosome-level genome of Chaenocephalus aceratus.</title>
        <authorList>
            <person name="Park H."/>
        </authorList>
    </citation>
    <scope>NUCLEOTIDE SEQUENCE</scope>
    <source>
        <strain evidence="1">DE</strain>
        <tissue evidence="1">Muscle</tissue>
    </source>
</reference>
<name>A0AAD9C001_DISEL</name>
<dbReference type="EMBL" id="JASDAP010000015">
    <property type="protein sequence ID" value="KAK1891713.1"/>
    <property type="molecule type" value="Genomic_DNA"/>
</dbReference>
<keyword evidence="2" id="KW-1185">Reference proteome</keyword>
<evidence type="ECO:0000313" key="1">
    <source>
        <dbReference type="EMBL" id="KAK1891713.1"/>
    </source>
</evidence>
<accession>A0AAD9C001</accession>
<evidence type="ECO:0000313" key="2">
    <source>
        <dbReference type="Proteomes" id="UP001228049"/>
    </source>
</evidence>
<feature type="non-terminal residue" evidence="1">
    <location>
        <position position="1"/>
    </location>
</feature>